<evidence type="ECO:0000256" key="1">
    <source>
        <dbReference type="ARBA" id="ARBA00022481"/>
    </source>
</evidence>
<dbReference type="PROSITE" id="PS50885">
    <property type="entry name" value="HAMP"/>
    <property type="match status" value="3"/>
</dbReference>
<reference evidence="7" key="1">
    <citation type="submission" date="2020-12" db="EMBL/GenBank/DDBJ databases">
        <title>Devosia sp. MSA67 isolated from Mo River.</title>
        <authorList>
            <person name="Ma F."/>
            <person name="Zi Z."/>
        </authorList>
    </citation>
    <scope>NUCLEOTIDE SEQUENCE</scope>
    <source>
        <strain evidence="7">MSA67</strain>
    </source>
</reference>
<dbReference type="GO" id="GO:0005886">
    <property type="term" value="C:plasma membrane"/>
    <property type="evidence" value="ECO:0007669"/>
    <property type="project" value="TreeGrafter"/>
</dbReference>
<dbReference type="InterPro" id="IPR004089">
    <property type="entry name" value="MCPsignal_dom"/>
</dbReference>
<gene>
    <name evidence="7" type="ORF">JEQ47_19195</name>
</gene>
<dbReference type="PANTHER" id="PTHR43531">
    <property type="entry name" value="PROTEIN ICFG"/>
    <property type="match status" value="1"/>
</dbReference>
<evidence type="ECO:0000256" key="2">
    <source>
        <dbReference type="ARBA" id="ARBA00029447"/>
    </source>
</evidence>
<dbReference type="PROSITE" id="PS50111">
    <property type="entry name" value="CHEMOTAXIS_TRANSDUC_2"/>
    <property type="match status" value="1"/>
</dbReference>
<feature type="domain" description="HAMP" evidence="6">
    <location>
        <begin position="194"/>
        <end position="235"/>
    </location>
</feature>
<evidence type="ECO:0000259" key="6">
    <source>
        <dbReference type="PROSITE" id="PS50885"/>
    </source>
</evidence>
<dbReference type="SUPFAM" id="SSF58104">
    <property type="entry name" value="Methyl-accepting chemotaxis protein (MCP) signaling domain"/>
    <property type="match status" value="1"/>
</dbReference>
<keyword evidence="1" id="KW-0488">Methylation</keyword>
<dbReference type="InterPro" id="IPR051310">
    <property type="entry name" value="MCP_chemotaxis"/>
</dbReference>
<feature type="domain" description="HAMP" evidence="6">
    <location>
        <begin position="67"/>
        <end position="120"/>
    </location>
</feature>
<dbReference type="InterPro" id="IPR004090">
    <property type="entry name" value="Chemotax_Me-accpt_rcpt"/>
</dbReference>
<dbReference type="SMART" id="SM00283">
    <property type="entry name" value="MA"/>
    <property type="match status" value="1"/>
</dbReference>
<keyword evidence="8" id="KW-1185">Reference proteome</keyword>
<dbReference type="GO" id="GO:0004888">
    <property type="term" value="F:transmembrane signaling receptor activity"/>
    <property type="evidence" value="ECO:0007669"/>
    <property type="project" value="InterPro"/>
</dbReference>
<keyword evidence="3" id="KW-0807">Transducer</keyword>
<dbReference type="GO" id="GO:0006935">
    <property type="term" value="P:chemotaxis"/>
    <property type="evidence" value="ECO:0007669"/>
    <property type="project" value="InterPro"/>
</dbReference>
<keyword evidence="4" id="KW-0472">Membrane</keyword>
<feature type="transmembrane region" description="Helical" evidence="4">
    <location>
        <begin position="43"/>
        <end position="65"/>
    </location>
</feature>
<dbReference type="GO" id="GO:0007165">
    <property type="term" value="P:signal transduction"/>
    <property type="evidence" value="ECO:0007669"/>
    <property type="project" value="UniProtKB-KW"/>
</dbReference>
<evidence type="ECO:0000259" key="5">
    <source>
        <dbReference type="PROSITE" id="PS50111"/>
    </source>
</evidence>
<evidence type="ECO:0000313" key="8">
    <source>
        <dbReference type="Proteomes" id="UP000602124"/>
    </source>
</evidence>
<accession>A0A934MM22</accession>
<evidence type="ECO:0000313" key="7">
    <source>
        <dbReference type="EMBL" id="MBJ3786858.1"/>
    </source>
</evidence>
<dbReference type="PANTHER" id="PTHR43531:SF14">
    <property type="entry name" value="METHYL-ACCEPTING CHEMOTAXIS PROTEIN I-RELATED"/>
    <property type="match status" value="1"/>
</dbReference>
<sequence>MRRFGQLSITHKLVLAFLVFGVLVVGFGGVALVQLLAVGNMAIIAPLFAAGAAAAAGCLSVFLLFRKVVAQRLASLVQITGALTSGQTDVVIPAQKAQDELTVMFDAFGRFREALIQQSALEESERQRGVADGQRRRASDRLTDDLRAVLQAVMQGNLSERVESDYEQGELRQLALEVNALLAALDGGLTASGQVLSGLAQADLSQRVTGNFTGAFAALRDNTNAVADRLARVMGELQETSRRLKTATGEILAGSNDLSERTSRQAAMVEETSATVEQLSSTVGANARRAESANEAVSSASRIALESGAAMEAAKAAMEKISASSAKISNIIGLIDDIAFQTNLLALNASVEAARAGEAGKGFAVVAVEVRRLAQSAAEASSEIKQLIDLSVGEVKSGTQVVLQIGERISALNVSVTESATLIGEIAAAGREQAVAIDEVNVAVRQMDEITQHNAALVEETNAAIEQTEAQAGELDRIVAVFTIERAAETAGKRRAA</sequence>
<dbReference type="Gene3D" id="6.10.340.10">
    <property type="match status" value="1"/>
</dbReference>
<dbReference type="RefSeq" id="WP_198878061.1">
    <property type="nucleotide sequence ID" value="NZ_JAEKMH010000006.1"/>
</dbReference>
<dbReference type="Pfam" id="PF00672">
    <property type="entry name" value="HAMP"/>
    <property type="match status" value="1"/>
</dbReference>
<dbReference type="EMBL" id="JAEKMH010000006">
    <property type="protein sequence ID" value="MBJ3786858.1"/>
    <property type="molecule type" value="Genomic_DNA"/>
</dbReference>
<comment type="caution">
    <text evidence="7">The sequence shown here is derived from an EMBL/GenBank/DDBJ whole genome shotgun (WGS) entry which is preliminary data.</text>
</comment>
<proteinExistence type="inferred from homology"/>
<feature type="domain" description="HAMP" evidence="6">
    <location>
        <begin position="144"/>
        <end position="190"/>
    </location>
</feature>
<dbReference type="PRINTS" id="PR00260">
    <property type="entry name" value="CHEMTRNSDUCR"/>
</dbReference>
<name>A0A934MM22_9HYPH</name>
<dbReference type="InterPro" id="IPR003660">
    <property type="entry name" value="HAMP_dom"/>
</dbReference>
<dbReference type="AlphaFoldDB" id="A0A934MM22"/>
<protein>
    <submittedName>
        <fullName evidence="7">HAMP domain-containing protein</fullName>
    </submittedName>
</protein>
<dbReference type="Pfam" id="PF18947">
    <property type="entry name" value="HAMP_2"/>
    <property type="match status" value="1"/>
</dbReference>
<dbReference type="Proteomes" id="UP000602124">
    <property type="component" value="Unassembled WGS sequence"/>
</dbReference>
<dbReference type="Gene3D" id="1.10.287.950">
    <property type="entry name" value="Methyl-accepting chemotaxis protein"/>
    <property type="match status" value="1"/>
</dbReference>
<dbReference type="Pfam" id="PF00015">
    <property type="entry name" value="MCPsignal"/>
    <property type="match status" value="1"/>
</dbReference>
<keyword evidence="4" id="KW-1133">Transmembrane helix</keyword>
<feature type="transmembrane region" description="Helical" evidence="4">
    <location>
        <begin position="12"/>
        <end position="37"/>
    </location>
</feature>
<evidence type="ECO:0000256" key="3">
    <source>
        <dbReference type="PROSITE-ProRule" id="PRU00284"/>
    </source>
</evidence>
<feature type="domain" description="Methyl-accepting transducer" evidence="5">
    <location>
        <begin position="240"/>
        <end position="469"/>
    </location>
</feature>
<organism evidence="7 8">
    <name type="scientific">Devosia sediminis</name>
    <dbReference type="NCBI Taxonomy" id="2798801"/>
    <lineage>
        <taxon>Bacteria</taxon>
        <taxon>Pseudomonadati</taxon>
        <taxon>Pseudomonadota</taxon>
        <taxon>Alphaproteobacteria</taxon>
        <taxon>Hyphomicrobiales</taxon>
        <taxon>Devosiaceae</taxon>
        <taxon>Devosia</taxon>
    </lineage>
</organism>
<dbReference type="SMART" id="SM00304">
    <property type="entry name" value="HAMP"/>
    <property type="match status" value="2"/>
</dbReference>
<keyword evidence="4" id="KW-0812">Transmembrane</keyword>
<evidence type="ECO:0000256" key="4">
    <source>
        <dbReference type="SAM" id="Phobius"/>
    </source>
</evidence>
<comment type="similarity">
    <text evidence="2">Belongs to the methyl-accepting chemotaxis (MCP) protein family.</text>
</comment>